<evidence type="ECO:0000313" key="2">
    <source>
        <dbReference type="Proteomes" id="UP000612362"/>
    </source>
</evidence>
<dbReference type="Gene3D" id="3.40.50.720">
    <property type="entry name" value="NAD(P)-binding Rossmann-like Domain"/>
    <property type="match status" value="1"/>
</dbReference>
<dbReference type="EMBL" id="BNJF01000004">
    <property type="protein sequence ID" value="GHO48944.1"/>
    <property type="molecule type" value="Genomic_DNA"/>
</dbReference>
<sequence>MAQYNSTEPPAAPRNLFGVVLKSLRLEGFSVRDYQHVRGELEELLTPHIQSGRIVVDQTVVEGFSQIIDAFLGMLRGDNSGKMIVRVTH</sequence>
<name>A0A8J3I415_9CHLR</name>
<comment type="caution">
    <text evidence="1">The sequence shown here is derived from an EMBL/GenBank/DDBJ whole genome shotgun (WGS) entry which is preliminary data.</text>
</comment>
<gene>
    <name evidence="1" type="ORF">KSX_71070</name>
</gene>
<dbReference type="PANTHER" id="PTHR43205:SF7">
    <property type="entry name" value="PROSTAGLANDIN REDUCTASE 1"/>
    <property type="match status" value="1"/>
</dbReference>
<proteinExistence type="predicted"/>
<accession>A0A8J3I415</accession>
<dbReference type="PANTHER" id="PTHR43205">
    <property type="entry name" value="PROSTAGLANDIN REDUCTASE"/>
    <property type="match status" value="1"/>
</dbReference>
<organism evidence="1 2">
    <name type="scientific">Ktedonospora formicarum</name>
    <dbReference type="NCBI Taxonomy" id="2778364"/>
    <lineage>
        <taxon>Bacteria</taxon>
        <taxon>Bacillati</taxon>
        <taxon>Chloroflexota</taxon>
        <taxon>Ktedonobacteria</taxon>
        <taxon>Ktedonobacterales</taxon>
        <taxon>Ktedonobacteraceae</taxon>
        <taxon>Ktedonospora</taxon>
    </lineage>
</organism>
<dbReference type="Proteomes" id="UP000612362">
    <property type="component" value="Unassembled WGS sequence"/>
</dbReference>
<protein>
    <submittedName>
        <fullName evidence="1">Uncharacterized protein</fullName>
    </submittedName>
</protein>
<evidence type="ECO:0000313" key="1">
    <source>
        <dbReference type="EMBL" id="GHO48944.1"/>
    </source>
</evidence>
<dbReference type="AlphaFoldDB" id="A0A8J3I415"/>
<keyword evidence="2" id="KW-1185">Reference proteome</keyword>
<dbReference type="InterPro" id="IPR045010">
    <property type="entry name" value="MDR_fam"/>
</dbReference>
<reference evidence="1" key="1">
    <citation type="submission" date="2020-10" db="EMBL/GenBank/DDBJ databases">
        <title>Taxonomic study of unclassified bacteria belonging to the class Ktedonobacteria.</title>
        <authorList>
            <person name="Yabe S."/>
            <person name="Wang C.M."/>
            <person name="Zheng Y."/>
            <person name="Sakai Y."/>
            <person name="Cavaletti L."/>
            <person name="Monciardini P."/>
            <person name="Donadio S."/>
        </authorList>
    </citation>
    <scope>NUCLEOTIDE SEQUENCE</scope>
    <source>
        <strain evidence="1">SOSP1-1</strain>
    </source>
</reference>
<dbReference type="Gene3D" id="3.90.180.10">
    <property type="entry name" value="Medium-chain alcohol dehydrogenases, catalytic domain"/>
    <property type="match status" value="1"/>
</dbReference>
<dbReference type="GO" id="GO:0016628">
    <property type="term" value="F:oxidoreductase activity, acting on the CH-CH group of donors, NAD or NADP as acceptor"/>
    <property type="evidence" value="ECO:0007669"/>
    <property type="project" value="InterPro"/>
</dbReference>